<dbReference type="NCBIfam" id="TIGR02241">
    <property type="entry name" value="conserved hypothetical phage tail region protein"/>
    <property type="match status" value="1"/>
</dbReference>
<comment type="caution">
    <text evidence="1">The sequence shown here is derived from an EMBL/GenBank/DDBJ whole genome shotgun (WGS) entry which is preliminary data.</text>
</comment>
<evidence type="ECO:0000313" key="1">
    <source>
        <dbReference type="EMBL" id="PZD70854.1"/>
    </source>
</evidence>
<protein>
    <recommendedName>
        <fullName evidence="3">Phage tail protein</fullName>
    </recommendedName>
</protein>
<dbReference type="InterPro" id="IPR011747">
    <property type="entry name" value="CHP02241"/>
</dbReference>
<dbReference type="RefSeq" id="WP_110988597.1">
    <property type="nucleotide sequence ID" value="NZ_CAWNWM010000026.1"/>
</dbReference>
<dbReference type="OrthoDB" id="571709at2"/>
<dbReference type="PANTHER" id="PTHR38009:SF1">
    <property type="entry name" value="CONSERVED HYPOTHETICAL PHAGE TAIL PROTEIN"/>
    <property type="match status" value="1"/>
</dbReference>
<dbReference type="Proteomes" id="UP000248857">
    <property type="component" value="Unassembled WGS sequence"/>
</dbReference>
<name>A0A2W1JKY5_9CYAN</name>
<gene>
    <name evidence="1" type="ORF">C1752_08848</name>
</gene>
<keyword evidence="2" id="KW-1185">Reference proteome</keyword>
<reference evidence="1 2" key="1">
    <citation type="journal article" date="2018" name="Sci. Rep.">
        <title>A novel species of the marine cyanobacterium Acaryochloris with a unique pigment content and lifestyle.</title>
        <authorList>
            <person name="Partensky F."/>
            <person name="Six C."/>
            <person name="Ratin M."/>
            <person name="Garczarek L."/>
            <person name="Vaulot D."/>
            <person name="Probert I."/>
            <person name="Calteau A."/>
            <person name="Gourvil P."/>
            <person name="Marie D."/>
            <person name="Grebert T."/>
            <person name="Bouchier C."/>
            <person name="Le Panse S."/>
            <person name="Gachenot M."/>
            <person name="Rodriguez F."/>
            <person name="Garrido J.L."/>
        </authorList>
    </citation>
    <scope>NUCLEOTIDE SEQUENCE [LARGE SCALE GENOMIC DNA]</scope>
    <source>
        <strain evidence="1 2">RCC1774</strain>
    </source>
</reference>
<dbReference type="EMBL" id="PQWO01000026">
    <property type="protein sequence ID" value="PZD70854.1"/>
    <property type="molecule type" value="Genomic_DNA"/>
</dbReference>
<dbReference type="GO" id="GO:0005198">
    <property type="term" value="F:structural molecule activity"/>
    <property type="evidence" value="ECO:0007669"/>
    <property type="project" value="InterPro"/>
</dbReference>
<organism evidence="1 2">
    <name type="scientific">Acaryochloris thomasi RCC1774</name>
    <dbReference type="NCBI Taxonomy" id="1764569"/>
    <lineage>
        <taxon>Bacteria</taxon>
        <taxon>Bacillati</taxon>
        <taxon>Cyanobacteriota</taxon>
        <taxon>Cyanophyceae</taxon>
        <taxon>Acaryochloridales</taxon>
        <taxon>Acaryochloridaceae</taxon>
        <taxon>Acaryochloris</taxon>
        <taxon>Acaryochloris thomasi</taxon>
    </lineage>
</organism>
<dbReference type="AlphaFoldDB" id="A0A2W1JKY5"/>
<dbReference type="PANTHER" id="PTHR38009">
    <property type="entry name" value="CONSERVED HYPOTHETICAL PHAGE TAIL PROTEIN"/>
    <property type="match status" value="1"/>
</dbReference>
<accession>A0A2W1JKY5</accession>
<evidence type="ECO:0008006" key="3">
    <source>
        <dbReference type="Google" id="ProtNLM"/>
    </source>
</evidence>
<sequence>MSMMFKKPDPLPSSRFGVELDLDGSNSTDGYFMDCSGINYTQDVIDFCEVTSNQWGNAGKGQVVRTKLPGNAKSGHLTLRRGLIKSMAIWDWLEIVEQGNWAKKRKNCSLYFYDNNSTRTVHLELEAAWPISYKIGDVNSNDAQAALEEIEIAFEGFKRIKAGGAKDKAVGAARRAWHG</sequence>
<dbReference type="Pfam" id="PF06841">
    <property type="entry name" value="Phage_T4_gp19"/>
    <property type="match status" value="1"/>
</dbReference>
<dbReference type="InterPro" id="IPR010667">
    <property type="entry name" value="Phage_T4_Gp19"/>
</dbReference>
<proteinExistence type="predicted"/>
<evidence type="ECO:0000313" key="2">
    <source>
        <dbReference type="Proteomes" id="UP000248857"/>
    </source>
</evidence>